<dbReference type="PANTHER" id="PTHR11771">
    <property type="entry name" value="LIPOXYGENASE"/>
    <property type="match status" value="1"/>
</dbReference>
<dbReference type="PROSITE" id="PS00081">
    <property type="entry name" value="LIPOXYGENASE_2"/>
    <property type="match status" value="1"/>
</dbReference>
<evidence type="ECO:0000259" key="6">
    <source>
        <dbReference type="PROSITE" id="PS50095"/>
    </source>
</evidence>
<feature type="domain" description="PLAT" evidence="6">
    <location>
        <begin position="8"/>
        <end position="124"/>
    </location>
</feature>
<dbReference type="PRINTS" id="PR00087">
    <property type="entry name" value="LIPOXYGENASE"/>
</dbReference>
<dbReference type="InterPro" id="IPR020834">
    <property type="entry name" value="LipOase_CS"/>
</dbReference>
<dbReference type="Pfam" id="PF01477">
    <property type="entry name" value="PLAT"/>
    <property type="match status" value="1"/>
</dbReference>
<evidence type="ECO:0000313" key="9">
    <source>
        <dbReference type="RefSeq" id="XP_006820345.1"/>
    </source>
</evidence>
<dbReference type="PROSITE" id="PS50095">
    <property type="entry name" value="PLAT"/>
    <property type="match status" value="1"/>
</dbReference>
<name>A0ABM0MK04_SACKO</name>
<evidence type="ECO:0000256" key="2">
    <source>
        <dbReference type="ARBA" id="ARBA00022964"/>
    </source>
</evidence>
<dbReference type="GeneID" id="100369827"/>
<dbReference type="Gene3D" id="3.10.450.60">
    <property type="match status" value="1"/>
</dbReference>
<feature type="domain" description="Lipoxygenase" evidence="7">
    <location>
        <begin position="117"/>
        <end position="664"/>
    </location>
</feature>
<reference evidence="9" key="1">
    <citation type="submission" date="2025-08" db="UniProtKB">
        <authorList>
            <consortium name="RefSeq"/>
        </authorList>
    </citation>
    <scope>IDENTIFICATION</scope>
    <source>
        <tissue evidence="9">Testes</tissue>
    </source>
</reference>
<dbReference type="Gene3D" id="1.20.245.10">
    <property type="entry name" value="Lipoxygenase-1, Domain 5"/>
    <property type="match status" value="1"/>
</dbReference>
<sequence length="664" mass="75341">MGNALKKADYIVRVKTGNLVGAGTDADVHIILYNESGQASKSIELDSSGNDFERNHVDSFSVYNLPDFGGIATIELWRDSWLGDQWYVDYVEIEDVAQKKFYPFPIQRWITRRHLKIDKYDSSLPQFARHPEQRRLELDRELHKYQFVVVNEGLPPSAAAIPRSEQFSLPYKLTLLAFNLKSKLSAFLNGLVSSDWKDLEDVHNIFGGNLHRPLNLEFWNQDWFFGAQRLMGCNPNQIRLCTGIPDNFGVTNDMIGHLLDNMSLDEAISNKRLFIVDHKILDGITTQDPESVLCAPIGLFFMNKEDELMPVAIQLFQQKSDDNPVFLPTNAPYTWMLAKMYFNNADACIHECATHLLFTHVVMECFCVASHRRLSASHPIFRLLEPHFQFMITITHLATPVLLDPGSALDNMMTGGRDVAFKILLRSWKEWRFDVNGTLPKDMEARGVENQEVIFNYPYRDDAMLTYTAIKAYVTTIVQGHYDEPEKLTNDWEIQDWIKELVTPAPLGFGIKGIPITGDQFTNTNEVIEVITTTIFICSVGHAAVNFNQYDEYASPLRYPLFLRGQPPKSAQIELTEADILQHLPSKDLALEAAVLSKTLSSHGTTSLGDFSELFQADPISIPALQEFRKTLKEIGKVIDTKNGERKAEYPYLHPSGLPNAISI</sequence>
<dbReference type="InterPro" id="IPR036226">
    <property type="entry name" value="LipOase_C_sf"/>
</dbReference>
<dbReference type="InterPro" id="IPR000907">
    <property type="entry name" value="LipOase"/>
</dbReference>
<organism evidence="8 9">
    <name type="scientific">Saccoglossus kowalevskii</name>
    <name type="common">Acorn worm</name>
    <dbReference type="NCBI Taxonomy" id="10224"/>
    <lineage>
        <taxon>Eukaryota</taxon>
        <taxon>Metazoa</taxon>
        <taxon>Hemichordata</taxon>
        <taxon>Enteropneusta</taxon>
        <taxon>Harrimaniidae</taxon>
        <taxon>Saccoglossus</taxon>
    </lineage>
</organism>
<comment type="caution">
    <text evidence="5">Lacks conserved residue(s) required for the propagation of feature annotation.</text>
</comment>
<dbReference type="Pfam" id="PF00305">
    <property type="entry name" value="Lipoxygenase"/>
    <property type="match status" value="1"/>
</dbReference>
<evidence type="ECO:0000256" key="1">
    <source>
        <dbReference type="ARBA" id="ARBA00022723"/>
    </source>
</evidence>
<evidence type="ECO:0000256" key="5">
    <source>
        <dbReference type="PROSITE-ProRule" id="PRU00152"/>
    </source>
</evidence>
<accession>A0ABM0MK04</accession>
<dbReference type="InterPro" id="IPR036392">
    <property type="entry name" value="PLAT/LH2_dom_sf"/>
</dbReference>
<keyword evidence="4" id="KW-0443">Lipid metabolism</keyword>
<gene>
    <name evidence="9" type="primary">LOC100369827</name>
</gene>
<dbReference type="SMART" id="SM00308">
    <property type="entry name" value="LH2"/>
    <property type="match status" value="1"/>
</dbReference>
<dbReference type="InterPro" id="IPR001024">
    <property type="entry name" value="PLAT/LH2_dom"/>
</dbReference>
<dbReference type="PROSITE" id="PS51393">
    <property type="entry name" value="LIPOXYGENASE_3"/>
    <property type="match status" value="1"/>
</dbReference>
<evidence type="ECO:0000313" key="8">
    <source>
        <dbReference type="Proteomes" id="UP000694865"/>
    </source>
</evidence>
<keyword evidence="3" id="KW-0560">Oxidoreductase</keyword>
<evidence type="ECO:0000256" key="3">
    <source>
        <dbReference type="ARBA" id="ARBA00023002"/>
    </source>
</evidence>
<dbReference type="SUPFAM" id="SSF48484">
    <property type="entry name" value="Lipoxigenase"/>
    <property type="match status" value="1"/>
</dbReference>
<evidence type="ECO:0000259" key="7">
    <source>
        <dbReference type="PROSITE" id="PS51393"/>
    </source>
</evidence>
<keyword evidence="1" id="KW-0479">Metal-binding</keyword>
<dbReference type="SUPFAM" id="SSF49723">
    <property type="entry name" value="Lipase/lipooxygenase domain (PLAT/LH2 domain)"/>
    <property type="match status" value="1"/>
</dbReference>
<protein>
    <submittedName>
        <fullName evidence="9">Arachidonate 5-lipoxygenase-like</fullName>
    </submittedName>
</protein>
<evidence type="ECO:0000256" key="4">
    <source>
        <dbReference type="ARBA" id="ARBA00023098"/>
    </source>
</evidence>
<dbReference type="Gene3D" id="2.40.180.10">
    <property type="entry name" value="Catalase core domain"/>
    <property type="match status" value="1"/>
</dbReference>
<dbReference type="Proteomes" id="UP000694865">
    <property type="component" value="Unplaced"/>
</dbReference>
<dbReference type="RefSeq" id="XP_006820345.1">
    <property type="nucleotide sequence ID" value="XM_006820282.1"/>
</dbReference>
<dbReference type="InterPro" id="IPR013819">
    <property type="entry name" value="LipOase_C"/>
</dbReference>
<keyword evidence="2" id="KW-0223">Dioxygenase</keyword>
<keyword evidence="8" id="KW-1185">Reference proteome</keyword>
<proteinExistence type="predicted"/>